<dbReference type="Proteomes" id="UP000186455">
    <property type="component" value="Unassembled WGS sequence"/>
</dbReference>
<evidence type="ECO:0000256" key="1">
    <source>
        <dbReference type="ARBA" id="ARBA00001974"/>
    </source>
</evidence>
<dbReference type="PRINTS" id="PR00420">
    <property type="entry name" value="RNGMNOXGNASE"/>
</dbReference>
<dbReference type="GO" id="GO:0071949">
    <property type="term" value="F:FAD binding"/>
    <property type="evidence" value="ECO:0007669"/>
    <property type="project" value="InterPro"/>
</dbReference>
<keyword evidence="6" id="KW-0560">Oxidoreductase</keyword>
<dbReference type="Gene3D" id="3.40.30.120">
    <property type="match status" value="1"/>
</dbReference>
<evidence type="ECO:0000313" key="7">
    <source>
        <dbReference type="Proteomes" id="UP000186455"/>
    </source>
</evidence>
<protein>
    <submittedName>
        <fullName evidence="6">Monooxygenase</fullName>
    </submittedName>
</protein>
<keyword evidence="3" id="KW-0274">FAD</keyword>
<dbReference type="Pfam" id="PF01494">
    <property type="entry name" value="FAD_binding_3"/>
    <property type="match status" value="1"/>
</dbReference>
<evidence type="ECO:0000256" key="4">
    <source>
        <dbReference type="SAM" id="MobiDB-lite"/>
    </source>
</evidence>
<dbReference type="RefSeq" id="WP_079184321.1">
    <property type="nucleotide sequence ID" value="NZ_LFBV01000001.1"/>
</dbReference>
<dbReference type="Gene3D" id="3.50.50.60">
    <property type="entry name" value="FAD/NAD(P)-binding domain"/>
    <property type="match status" value="2"/>
</dbReference>
<feature type="domain" description="FAD-binding" evidence="5">
    <location>
        <begin position="2"/>
        <end position="332"/>
    </location>
</feature>
<keyword evidence="7" id="KW-1185">Reference proteome</keyword>
<dbReference type="SUPFAM" id="SSF51905">
    <property type="entry name" value="FAD/NAD(P)-binding domain"/>
    <property type="match status" value="1"/>
</dbReference>
<dbReference type="STRING" id="1048205.AB852_06105"/>
<feature type="compositionally biased region" description="Polar residues" evidence="4">
    <location>
        <begin position="499"/>
        <end position="519"/>
    </location>
</feature>
<dbReference type="Gene3D" id="3.30.70.2450">
    <property type="match status" value="1"/>
</dbReference>
<feature type="region of interest" description="Disordered" evidence="4">
    <location>
        <begin position="485"/>
        <end position="519"/>
    </location>
</feature>
<keyword evidence="6" id="KW-0503">Monooxygenase</keyword>
<reference evidence="6 7" key="1">
    <citation type="submission" date="2015-06" db="EMBL/GenBank/DDBJ databases">
        <title>Cloning and characterization of the uncialamcin biosynthetic gene cluster.</title>
        <authorList>
            <person name="Yan X."/>
            <person name="Huang T."/>
            <person name="Ge H."/>
            <person name="Shen B."/>
        </authorList>
    </citation>
    <scope>NUCLEOTIDE SEQUENCE [LARGE SCALE GENOMIC DNA]</scope>
    <source>
        <strain evidence="6 7">DCA2648</strain>
    </source>
</reference>
<accession>A0A1Q4VEJ6</accession>
<evidence type="ECO:0000259" key="5">
    <source>
        <dbReference type="Pfam" id="PF01494"/>
    </source>
</evidence>
<dbReference type="GO" id="GO:0016709">
    <property type="term" value="F:oxidoreductase activity, acting on paired donors, with incorporation or reduction of molecular oxygen, NAD(P)H as one donor, and incorporation of one atom of oxygen"/>
    <property type="evidence" value="ECO:0007669"/>
    <property type="project" value="UniProtKB-ARBA"/>
</dbReference>
<proteinExistence type="predicted"/>
<dbReference type="AlphaFoldDB" id="A0A1Q4VEJ6"/>
<organism evidence="6 7">
    <name type="scientific">Streptomyces uncialis</name>
    <dbReference type="NCBI Taxonomy" id="1048205"/>
    <lineage>
        <taxon>Bacteria</taxon>
        <taxon>Bacillati</taxon>
        <taxon>Actinomycetota</taxon>
        <taxon>Actinomycetes</taxon>
        <taxon>Kitasatosporales</taxon>
        <taxon>Streptomycetaceae</taxon>
        <taxon>Streptomyces</taxon>
    </lineage>
</organism>
<dbReference type="InterPro" id="IPR002938">
    <property type="entry name" value="FAD-bd"/>
</dbReference>
<gene>
    <name evidence="6" type="ORF">AB852_06105</name>
</gene>
<comment type="cofactor">
    <cofactor evidence="1">
        <name>FAD</name>
        <dbReference type="ChEBI" id="CHEBI:57692"/>
    </cofactor>
</comment>
<sequence length="519" mass="54628">MDTDVIVVGAGPTGLMLASELRLGGADVIVVERLAERSWESRGIGFTARAAEVFHQRGLLERLENTEITRQGHFGGLPVDYGVLEGSHFGVRGAPQYKIEEMLEKRALELGVSVHRGFRVTGLADTGDGVTATVEGPDGRAEYAARYLVGCDGGRSTVRKLAGFGFPGSDATREMYLADVSGCRIRPRPIGELLPNGMVMAAGLEEGFFRIIVCENGTPPDKDRQAGFADVADAWQRLTGESIHGGQARWVSSFTDATRQAAEYRRGRVLLAGDAAHIHLPAGGQGLSIGVQDAVNLGWKLAATVTGRAPEALLDTYHSERHPVGERVLRNTRAQGTLNLSGTPAAPLRDVMSELIALPAVARHLSGMVSGFDIRYDVGERGHPLAGARMADRELELADGGTDRIARLLHPARGVLITADGSGGTGRAAEGWADRVDVVRVKGFPAGPEEGPAATESVLLRPDGHVAWAAPGGGRLTEALERWFGPAGRTPGTEAAPGTSDTAPDTGTASGPQQLTSAG</sequence>
<evidence type="ECO:0000256" key="2">
    <source>
        <dbReference type="ARBA" id="ARBA00022630"/>
    </source>
</evidence>
<dbReference type="EMBL" id="LFBV01000001">
    <property type="protein sequence ID" value="OKH96210.1"/>
    <property type="molecule type" value="Genomic_DNA"/>
</dbReference>
<comment type="caution">
    <text evidence="6">The sequence shown here is derived from an EMBL/GenBank/DDBJ whole genome shotgun (WGS) entry which is preliminary data.</text>
</comment>
<dbReference type="PANTHER" id="PTHR43004:SF19">
    <property type="entry name" value="BINDING MONOOXYGENASE, PUTATIVE (JCVI)-RELATED"/>
    <property type="match status" value="1"/>
</dbReference>
<keyword evidence="2" id="KW-0285">Flavoprotein</keyword>
<evidence type="ECO:0000313" key="6">
    <source>
        <dbReference type="EMBL" id="OKH96210.1"/>
    </source>
</evidence>
<dbReference type="PANTHER" id="PTHR43004">
    <property type="entry name" value="TRK SYSTEM POTASSIUM UPTAKE PROTEIN"/>
    <property type="match status" value="1"/>
</dbReference>
<dbReference type="Pfam" id="PF21274">
    <property type="entry name" value="Rng_hyd_C"/>
    <property type="match status" value="1"/>
</dbReference>
<dbReference type="InterPro" id="IPR036188">
    <property type="entry name" value="FAD/NAD-bd_sf"/>
</dbReference>
<name>A0A1Q4VEJ6_9ACTN</name>
<dbReference type="InterPro" id="IPR050641">
    <property type="entry name" value="RIFMO-like"/>
</dbReference>
<evidence type="ECO:0000256" key="3">
    <source>
        <dbReference type="ARBA" id="ARBA00022827"/>
    </source>
</evidence>